<keyword evidence="3" id="KW-0732">Signal</keyword>
<name>A0A811KT88_9BILA</name>
<proteinExistence type="predicted"/>
<dbReference type="EMBL" id="CAJFDH010000004">
    <property type="protein sequence ID" value="CAD5218232.1"/>
    <property type="molecule type" value="Genomic_DNA"/>
</dbReference>
<dbReference type="Proteomes" id="UP000614601">
    <property type="component" value="Unassembled WGS sequence"/>
</dbReference>
<evidence type="ECO:0000313" key="5">
    <source>
        <dbReference type="Proteomes" id="UP000614601"/>
    </source>
</evidence>
<accession>A0A811KT88</accession>
<evidence type="ECO:0000256" key="2">
    <source>
        <dbReference type="SAM" id="Phobius"/>
    </source>
</evidence>
<protein>
    <submittedName>
        <fullName evidence="4">Uncharacterized protein</fullName>
    </submittedName>
</protein>
<keyword evidence="2" id="KW-1133">Transmembrane helix</keyword>
<gene>
    <name evidence="4" type="ORF">BOKJ2_LOCUS7442</name>
</gene>
<feature type="compositionally biased region" description="Polar residues" evidence="1">
    <location>
        <begin position="280"/>
        <end position="303"/>
    </location>
</feature>
<comment type="caution">
    <text evidence="4">The sequence shown here is derived from an EMBL/GenBank/DDBJ whole genome shotgun (WGS) entry which is preliminary data.</text>
</comment>
<evidence type="ECO:0000313" key="4">
    <source>
        <dbReference type="EMBL" id="CAD5218232.1"/>
    </source>
</evidence>
<dbReference type="EMBL" id="CAJFCW020000004">
    <property type="protein sequence ID" value="CAG9109679.1"/>
    <property type="molecule type" value="Genomic_DNA"/>
</dbReference>
<keyword evidence="2" id="KW-0472">Membrane</keyword>
<feature type="compositionally biased region" description="Basic residues" evidence="1">
    <location>
        <begin position="247"/>
        <end position="267"/>
    </location>
</feature>
<evidence type="ECO:0000256" key="1">
    <source>
        <dbReference type="SAM" id="MobiDB-lite"/>
    </source>
</evidence>
<keyword evidence="5" id="KW-1185">Reference proteome</keyword>
<dbReference type="Proteomes" id="UP000783686">
    <property type="component" value="Unassembled WGS sequence"/>
</dbReference>
<reference evidence="4" key="1">
    <citation type="submission" date="2020-09" db="EMBL/GenBank/DDBJ databases">
        <authorList>
            <person name="Kikuchi T."/>
        </authorList>
    </citation>
    <scope>NUCLEOTIDE SEQUENCE</scope>
    <source>
        <strain evidence="4">SH1</strain>
    </source>
</reference>
<evidence type="ECO:0000256" key="3">
    <source>
        <dbReference type="SAM" id="SignalP"/>
    </source>
</evidence>
<feature type="chain" id="PRO_5035681743" evidence="3">
    <location>
        <begin position="26"/>
        <end position="303"/>
    </location>
</feature>
<feature type="transmembrane region" description="Helical" evidence="2">
    <location>
        <begin position="195"/>
        <end position="218"/>
    </location>
</feature>
<keyword evidence="2" id="KW-0812">Transmembrane</keyword>
<feature type="region of interest" description="Disordered" evidence="1">
    <location>
        <begin position="228"/>
        <end position="303"/>
    </location>
</feature>
<feature type="signal peptide" evidence="3">
    <location>
        <begin position="1"/>
        <end position="25"/>
    </location>
</feature>
<organism evidence="4 5">
    <name type="scientific">Bursaphelenchus okinawaensis</name>
    <dbReference type="NCBI Taxonomy" id="465554"/>
    <lineage>
        <taxon>Eukaryota</taxon>
        <taxon>Metazoa</taxon>
        <taxon>Ecdysozoa</taxon>
        <taxon>Nematoda</taxon>
        <taxon>Chromadorea</taxon>
        <taxon>Rhabditida</taxon>
        <taxon>Tylenchina</taxon>
        <taxon>Tylenchomorpha</taxon>
        <taxon>Aphelenchoidea</taxon>
        <taxon>Aphelenchoididae</taxon>
        <taxon>Bursaphelenchus</taxon>
    </lineage>
</organism>
<dbReference type="AlphaFoldDB" id="A0A811KT88"/>
<sequence>MVSIAYSKLLLFVLFGFGFLGQTLGLPAPCVPAFQANASANETEAYLACNVNEFWLKRPKEIKEFVFILDGDQKCPTKDFEFEVSLGKEHLLTMRRMDKDTWIIQNHVVETQIAKLQTKEMTHFDIGFSITETDVIVITDQNLTLKHGLLNPIRKLKAQFYITIVHSDCDVKVKVPTPHQILPSSQTDMVRVYCGLGMVVIVAVGCLIAFSMIGNYILERELSVTPSMSLSEEGQIENGSEYEKSSRRSQKSTKGTRRHRKRTKGSKSAKSSVRSDRESQISANSTRSPKESNIGSGAISSTT</sequence>